<evidence type="ECO:0000256" key="2">
    <source>
        <dbReference type="ARBA" id="ARBA00022649"/>
    </source>
</evidence>
<evidence type="ECO:0000256" key="6">
    <source>
        <dbReference type="ARBA" id="ARBA00030388"/>
    </source>
</evidence>
<organism evidence="8 9">
    <name type="scientific">Cyanobacterium aponinum 0216</name>
    <dbReference type="NCBI Taxonomy" id="2676140"/>
    <lineage>
        <taxon>Bacteria</taxon>
        <taxon>Bacillati</taxon>
        <taxon>Cyanobacteriota</taxon>
        <taxon>Cyanophyceae</taxon>
        <taxon>Oscillatoriophycideae</taxon>
        <taxon>Chroococcales</taxon>
        <taxon>Geminocystaceae</taxon>
        <taxon>Cyanobacterium</taxon>
    </lineage>
</organism>
<evidence type="ECO:0000256" key="4">
    <source>
        <dbReference type="ARBA" id="ARBA00022759"/>
    </source>
</evidence>
<reference evidence="8 9" key="1">
    <citation type="submission" date="2019-11" db="EMBL/GenBank/DDBJ databases">
        <title>Isolation of a new High Light Tolerant Cyanobacteria.</title>
        <authorList>
            <person name="Dobson Z."/>
            <person name="Vaughn N."/>
            <person name="Vaughn M."/>
            <person name="Fromme P."/>
            <person name="Mazor Y."/>
        </authorList>
    </citation>
    <scope>NUCLEOTIDE SEQUENCE [LARGE SCALE GENOMIC DNA]</scope>
    <source>
        <strain evidence="8 9">0216</strain>
    </source>
</reference>
<keyword evidence="2" id="KW-1277">Toxin-antitoxin system</keyword>
<dbReference type="NCBIfam" id="TIGR02116">
    <property type="entry name" value="toxin_Txe_YoeB"/>
    <property type="match status" value="1"/>
</dbReference>
<evidence type="ECO:0000313" key="9">
    <source>
        <dbReference type="Proteomes" id="UP000437131"/>
    </source>
</evidence>
<dbReference type="InterPro" id="IPR035093">
    <property type="entry name" value="RelE/ParE_toxin_dom_sf"/>
</dbReference>
<dbReference type="GO" id="GO:0045892">
    <property type="term" value="P:negative regulation of DNA-templated transcription"/>
    <property type="evidence" value="ECO:0007669"/>
    <property type="project" value="TreeGrafter"/>
</dbReference>
<dbReference type="GO" id="GO:0016787">
    <property type="term" value="F:hydrolase activity"/>
    <property type="evidence" value="ECO:0007669"/>
    <property type="project" value="UniProtKB-KW"/>
</dbReference>
<evidence type="ECO:0000256" key="5">
    <source>
        <dbReference type="ARBA" id="ARBA00022801"/>
    </source>
</evidence>
<name>A0A844GVQ0_9CHRO</name>
<dbReference type="Gene3D" id="3.30.2310.20">
    <property type="entry name" value="RelE-like"/>
    <property type="match status" value="1"/>
</dbReference>
<accession>A0A844GVQ0</accession>
<evidence type="ECO:0000313" key="8">
    <source>
        <dbReference type="EMBL" id="MTF38939.1"/>
    </source>
</evidence>
<keyword evidence="5" id="KW-0378">Hydrolase</keyword>
<protein>
    <recommendedName>
        <fullName evidence="7">Endoribonuclease YoeB</fullName>
    </recommendedName>
    <alternativeName>
        <fullName evidence="6">Putative mRNA interferase YoeB</fullName>
    </alternativeName>
</protein>
<keyword evidence="3" id="KW-0540">Nuclease</keyword>
<proteinExistence type="inferred from homology"/>
<dbReference type="SUPFAM" id="SSF143011">
    <property type="entry name" value="RelE-like"/>
    <property type="match status" value="1"/>
</dbReference>
<evidence type="ECO:0000256" key="3">
    <source>
        <dbReference type="ARBA" id="ARBA00022722"/>
    </source>
</evidence>
<gene>
    <name evidence="8" type="ORF">GGC33_08355</name>
</gene>
<comment type="similarity">
    <text evidence="1">Belongs to the YoeB family.</text>
</comment>
<sequence length="88" mass="10601">MSNKAVIFDSQFRDDLRWWFRKDKKVSERILNLIEATTLNPTEGIGKPEHLKYLPGSTWSRRITQEHRLVYQISSDKIIFLQCRYHYS</sequence>
<evidence type="ECO:0000256" key="7">
    <source>
        <dbReference type="ARBA" id="ARBA00050056"/>
    </source>
</evidence>
<dbReference type="AlphaFoldDB" id="A0A844GVQ0"/>
<dbReference type="EMBL" id="WMIA01000008">
    <property type="protein sequence ID" value="MTF38939.1"/>
    <property type="molecule type" value="Genomic_DNA"/>
</dbReference>
<dbReference type="Pfam" id="PF06769">
    <property type="entry name" value="YoeB_toxin"/>
    <property type="match status" value="1"/>
</dbReference>
<dbReference type="Proteomes" id="UP000437131">
    <property type="component" value="Unassembled WGS sequence"/>
</dbReference>
<comment type="caution">
    <text evidence="8">The sequence shown here is derived from an EMBL/GenBank/DDBJ whole genome shotgun (WGS) entry which is preliminary data.</text>
</comment>
<dbReference type="GO" id="GO:0006401">
    <property type="term" value="P:RNA catabolic process"/>
    <property type="evidence" value="ECO:0007669"/>
    <property type="project" value="InterPro"/>
</dbReference>
<evidence type="ECO:0000256" key="1">
    <source>
        <dbReference type="ARBA" id="ARBA00008172"/>
    </source>
</evidence>
<dbReference type="InterPro" id="IPR009614">
    <property type="entry name" value="YoeB_toxin"/>
</dbReference>
<dbReference type="PANTHER" id="PTHR38039:SF1">
    <property type="entry name" value="TOXIN YOEB"/>
    <property type="match status" value="1"/>
</dbReference>
<dbReference type="PANTHER" id="PTHR38039">
    <property type="entry name" value="TOXIN YOEB"/>
    <property type="match status" value="1"/>
</dbReference>
<dbReference type="RefSeq" id="WP_155083741.1">
    <property type="nucleotide sequence ID" value="NZ_WMIA01000008.1"/>
</dbReference>
<keyword evidence="4" id="KW-0255">Endonuclease</keyword>
<dbReference type="GO" id="GO:0004519">
    <property type="term" value="F:endonuclease activity"/>
    <property type="evidence" value="ECO:0007669"/>
    <property type="project" value="UniProtKB-KW"/>
</dbReference>